<dbReference type="InterPro" id="IPR019405">
    <property type="entry name" value="Lactonase_7-beta_prop"/>
</dbReference>
<dbReference type="InterPro" id="IPR015943">
    <property type="entry name" value="WD40/YVTN_repeat-like_dom_sf"/>
</dbReference>
<reference evidence="2 3" key="1">
    <citation type="submission" date="2024-02" db="EMBL/GenBank/DDBJ databases">
        <title>De novo assembly and annotation of 12 fungi associated with fruit tree decline syndrome in Ontario, Canada.</title>
        <authorList>
            <person name="Sulman M."/>
            <person name="Ellouze W."/>
            <person name="Ilyukhin E."/>
        </authorList>
    </citation>
    <scope>NUCLEOTIDE SEQUENCE [LARGE SCALE GENOMIC DNA]</scope>
    <source>
        <strain evidence="2 3">M169</strain>
    </source>
</reference>
<dbReference type="Pfam" id="PF10282">
    <property type="entry name" value="Lactonase"/>
    <property type="match status" value="1"/>
</dbReference>
<comment type="caution">
    <text evidence="2">The sequence shown here is derived from an EMBL/GenBank/DDBJ whole genome shotgun (WGS) entry which is preliminary data.</text>
</comment>
<protein>
    <submittedName>
        <fullName evidence="2">Uncharacterized protein</fullName>
    </submittedName>
</protein>
<dbReference type="InterPro" id="IPR050282">
    <property type="entry name" value="Cycloisomerase_2"/>
</dbReference>
<dbReference type="SUPFAM" id="SSF75011">
    <property type="entry name" value="3-carboxy-cis,cis-mucoante lactonizing enzyme"/>
    <property type="match status" value="1"/>
</dbReference>
<accession>A0ABR1P023</accession>
<dbReference type="Gene3D" id="2.130.10.10">
    <property type="entry name" value="YVTN repeat-like/Quinoprotein amine dehydrogenase"/>
    <property type="match status" value="1"/>
</dbReference>
<evidence type="ECO:0000313" key="3">
    <source>
        <dbReference type="Proteomes" id="UP001430848"/>
    </source>
</evidence>
<proteinExistence type="inferred from homology"/>
<name>A0ABR1P023_DIAER</name>
<dbReference type="PANTHER" id="PTHR30344">
    <property type="entry name" value="6-PHOSPHOGLUCONOLACTONASE-RELATED"/>
    <property type="match status" value="1"/>
</dbReference>
<keyword evidence="3" id="KW-1185">Reference proteome</keyword>
<dbReference type="PANTHER" id="PTHR30344:SF4">
    <property type="entry name" value="CYCLASE, PUTATIVE (AFU_ORTHOLOGUE AFUA_6G11580)-RELATED"/>
    <property type="match status" value="1"/>
</dbReference>
<evidence type="ECO:0000256" key="1">
    <source>
        <dbReference type="ARBA" id="ARBA00005564"/>
    </source>
</evidence>
<dbReference type="Proteomes" id="UP001430848">
    <property type="component" value="Unassembled WGS sequence"/>
</dbReference>
<gene>
    <name evidence="2" type="ORF">SLS63_009300</name>
</gene>
<evidence type="ECO:0000313" key="2">
    <source>
        <dbReference type="EMBL" id="KAK7722019.1"/>
    </source>
</evidence>
<dbReference type="EMBL" id="JAKNSF020000067">
    <property type="protein sequence ID" value="KAK7722019.1"/>
    <property type="molecule type" value="Genomic_DNA"/>
</dbReference>
<sequence>MWGLLLAPAAHAATHQMIIGTFSTSFLYTVEFDDTTNSLTLLKNTTTPYASQWIALSGDKKNLYGNTDSGVMDVVSYTIADDKGTELIYNTTTAIGACKALAVHVEANPMAPSAVYGVTYKDTCGGVASVDNTGVVVETEQNFTYPGAASSLHGIGFHPTGSYLYTADMGEDAVWTHALDATTGEVTLVGNSTYSGGDPRHINVHPSGRYAYSITEHTSEVLLLSVDNSTGLATFVDGAAYSIIAENATGSHRGETARVSATGTVLYATTRKNYTDDTSTQGFVSGFTLDGSTGELLSQDFIVPTTTGGGSTSGASNMVVPTLYDDDYFAILDHGEVGFVEMWKRSEDGTSAEVVAHLDLDDDVVVMKTFLNMALSGLVDKLYEVAPSLNDSKISGSNSNTTEEQKPGVDDHVIRYILREFLVWKADTETLARASQTSNIDKFVRHSTTDELEEYIKLFEVLGRPGTLHFLRDAVYDYLLPDGSPSTVTILGASISTDTAGRRMTVERWDILHSYFWNLVEWWNVEQVCSSFEDVVLVKRLVALRRYDDHEGGEANWFRPEDDVSQEMKKMTTGSFITRTRSSKDKDDLPNVPWSVEWSVHDILADVGTIQVVKDRKAFTDFHVIMIIDRLPGKKFTILQETAEALKMVAGDRTFREIVNGVIDESMPAPEREVWKAALPDDPYSAVVDSGAASPHYEGYRVRQWDIAERFPDFAHNQAKLPQTYSDVRFIRKVLSEMESQNAITLLETFEAPQSMPTLYQSIDGRQDLFFSYRPKPSVDRDSNQFKAAEVNVPVESLYDFARSYLNSHPEAVFAKGRINVHYCAWPAKVPDRVESPPNFETAEGHIYRWNCIPFDHPYSTQMWQMCLHRVFNQRLPFVRCVHTTFVVCAESPDKADDNLRALTQEAARNDLTLSVKPVALWLGDIELLGLERLWKGVPPDIR</sequence>
<organism evidence="2 3">
    <name type="scientific">Diaporthe eres</name>
    <name type="common">Phomopsis oblonga</name>
    <dbReference type="NCBI Taxonomy" id="83184"/>
    <lineage>
        <taxon>Eukaryota</taxon>
        <taxon>Fungi</taxon>
        <taxon>Dikarya</taxon>
        <taxon>Ascomycota</taxon>
        <taxon>Pezizomycotina</taxon>
        <taxon>Sordariomycetes</taxon>
        <taxon>Sordariomycetidae</taxon>
        <taxon>Diaporthales</taxon>
        <taxon>Diaporthaceae</taxon>
        <taxon>Diaporthe</taxon>
        <taxon>Diaporthe eres species complex</taxon>
    </lineage>
</organism>
<comment type="similarity">
    <text evidence="1">Belongs to the cycloisomerase 2 family.</text>
</comment>